<accession>A0AC35TGM8</accession>
<name>A0AC35TGM8_9BILA</name>
<sequence length="1103" mass="124313">MSDAAARKAAEEHAKSEKKIKLCSPFGGDTLHYFWNFSDRNLPIITEIVDLVRSIISKIKEIETSLRNSGHEDITVEKYQSVENIRALSKAFNKAAKDYGRYFHTLKRSETKFLGSSAEQLQTILVRSYNKAVTHVTALNKYYEAFSSETYGETSWKRMETILPQLGLTDKDVFVDLGSGVGQIVCHVAGGSKVKLAVGIEIADLPSRYAENMKEEFQKSMKWHSKKFREFRLEKGNFLDNKYRPLILEQATVLFINNYAFSSDLDFAIKQYIISELKQGTRIISTKPFAVTKEINDRTLSDVSSILDITEFNEIEGAASWTNGHVAYYLQTINRTRLEEFYAKKKKMNDSMKVRATSRSSSVSEGTKEKLNLLCVKEREIARAILPKPSEESDRKNHKELHKELIKDHHKESIKDHHKESIKDHHKESIKDHHKDSHKDSHKSQHKDSHRDPHKEQHKVKHRNSIGDGSSAGDEIYGTTTRRQWKTLIGGNEPEKRHSSSSNEGIEDASTSQRRDSLDSKRDLVEKAAKIKHGSRGRPRKHPLESSASVSSKFNQDEMKSLDELQRMGLETVEKVAKDKSIDNSLVHGNLKVHKVKSKERSDHPKVESSKHKERDIFSDTCSTEKADRRRSKGSRKASATTSQIEFDTTESLLHLAEPPVPPIIPKPLIIAPVLNEATTFTSPLPHPSTSVQALLTAKTIMVPVDSGLNGNLFTNNSIISPSQKRALFAKGDDGTSSFDVEMESVSRRNSISEFSQASQQSRTSSFSTKTIDTPQPTKNEENICMEPKEDANESVNDYNGGFARASENPEIIRYVDEYLEDQKNAMYAFIDLMYTEDFKKSTEVRIMREKQAIELKMSRIKALKSMISHQQEEGKALLSDMLTHVGISAKTAPEFIEAAKCIVEQNKFQQKKITNLRKEVFNAEKAQKDLQAKLFAKTVHDNHIMDAINTVANENLEDSINSVVNSVACNNGLIVGRVVGSEQANGDLKKARARAPIRTPASKKITPVQRKVVEKVQEGGEKEVTQKVDMILSSIREIKKGQDTSKPSKGRNEKKRSAPSLPTNSALLSPLKKRKMNSSSTTPISDNDPTNVFNFPKELSYE</sequence>
<protein>
    <submittedName>
        <fullName evidence="2">Histone-lysine N-methyltransferase, H3 lysine-79 specific</fullName>
    </submittedName>
</protein>
<dbReference type="Proteomes" id="UP000095286">
    <property type="component" value="Unplaced"/>
</dbReference>
<reference evidence="2" key="1">
    <citation type="submission" date="2016-11" db="UniProtKB">
        <authorList>
            <consortium name="WormBaseParasite"/>
        </authorList>
    </citation>
    <scope>IDENTIFICATION</scope>
    <source>
        <strain evidence="2">KR3021</strain>
    </source>
</reference>
<proteinExistence type="predicted"/>
<evidence type="ECO:0000313" key="2">
    <source>
        <dbReference type="WBParaSite" id="RSKR_0000033500.1"/>
    </source>
</evidence>
<evidence type="ECO:0000313" key="1">
    <source>
        <dbReference type="Proteomes" id="UP000095286"/>
    </source>
</evidence>
<organism evidence="1 2">
    <name type="scientific">Rhabditophanes sp. KR3021</name>
    <dbReference type="NCBI Taxonomy" id="114890"/>
    <lineage>
        <taxon>Eukaryota</taxon>
        <taxon>Metazoa</taxon>
        <taxon>Ecdysozoa</taxon>
        <taxon>Nematoda</taxon>
        <taxon>Chromadorea</taxon>
        <taxon>Rhabditida</taxon>
        <taxon>Tylenchina</taxon>
        <taxon>Panagrolaimomorpha</taxon>
        <taxon>Strongyloidoidea</taxon>
        <taxon>Alloionematidae</taxon>
        <taxon>Rhabditophanes</taxon>
    </lineage>
</organism>
<dbReference type="WBParaSite" id="RSKR_0000033500.1">
    <property type="protein sequence ID" value="RSKR_0000033500.1"/>
    <property type="gene ID" value="RSKR_0000033500"/>
</dbReference>